<organism evidence="3 4">
    <name type="scientific">Arabis nemorensis</name>
    <dbReference type="NCBI Taxonomy" id="586526"/>
    <lineage>
        <taxon>Eukaryota</taxon>
        <taxon>Viridiplantae</taxon>
        <taxon>Streptophyta</taxon>
        <taxon>Embryophyta</taxon>
        <taxon>Tracheophyta</taxon>
        <taxon>Spermatophyta</taxon>
        <taxon>Magnoliopsida</taxon>
        <taxon>eudicotyledons</taxon>
        <taxon>Gunneridae</taxon>
        <taxon>Pentapetalae</taxon>
        <taxon>rosids</taxon>
        <taxon>malvids</taxon>
        <taxon>Brassicales</taxon>
        <taxon>Brassicaceae</taxon>
        <taxon>Arabideae</taxon>
        <taxon>Arabis</taxon>
    </lineage>
</organism>
<evidence type="ECO:0000256" key="1">
    <source>
        <dbReference type="PROSITE-ProRule" id="PRU00042"/>
    </source>
</evidence>
<dbReference type="PROSITE" id="PS50157">
    <property type="entry name" value="ZINC_FINGER_C2H2_2"/>
    <property type="match status" value="1"/>
</dbReference>
<dbReference type="PROSITE" id="PS00028">
    <property type="entry name" value="ZINC_FINGER_C2H2_1"/>
    <property type="match status" value="1"/>
</dbReference>
<accession>A0A565CT66</accession>
<dbReference type="Proteomes" id="UP000489600">
    <property type="component" value="Unassembled WGS sequence"/>
</dbReference>
<dbReference type="GO" id="GO:0008270">
    <property type="term" value="F:zinc ion binding"/>
    <property type="evidence" value="ECO:0007669"/>
    <property type="project" value="UniProtKB-KW"/>
</dbReference>
<comment type="caution">
    <text evidence="3">The sequence shown here is derived from an EMBL/GenBank/DDBJ whole genome shotgun (WGS) entry which is preliminary data.</text>
</comment>
<sequence length="332" mass="38113">MSSIPNGLNSYGDDIMNLHGSIPIQTNSSFMNHESNMVRSIFITPDHTYHHGLFSSSPAFNCYQDLYFPSSSFGFNNSHGAYQMRQNIVSNVNYIPINDNPHFSQVYVTETITNRYSAIVPTNDLITLQNEYERAINPNILSPSVPLPNFVDKQCEILNPTPLNTIYPHHNSVFPRNLDLFSFPPKHQNVPTRRPVKKRSKPTICFEEIFDGFDSEEDGEYDGRTHSLPYEKYGPYTCPKCNTVFDTSQKFAAHIASVHYKNETNKEKAKRFQARIKRRFRKTNQKKLEESQEIQAEDRVVEESGGNDNIASGIEAFQHQLIVIEEPTYDFV</sequence>
<dbReference type="EMBL" id="CABITT030000008">
    <property type="protein sequence ID" value="VVB16782.1"/>
    <property type="molecule type" value="Genomic_DNA"/>
</dbReference>
<evidence type="ECO:0000313" key="3">
    <source>
        <dbReference type="EMBL" id="VVB16782.1"/>
    </source>
</evidence>
<evidence type="ECO:0000259" key="2">
    <source>
        <dbReference type="PROSITE" id="PS50157"/>
    </source>
</evidence>
<keyword evidence="1" id="KW-0863">Zinc-finger</keyword>
<proteinExistence type="predicted"/>
<keyword evidence="4" id="KW-1185">Reference proteome</keyword>
<gene>
    <name evidence="3" type="ORF">ANE_LOCUS27226</name>
</gene>
<dbReference type="OrthoDB" id="824947at2759"/>
<reference evidence="3" key="1">
    <citation type="submission" date="2019-07" db="EMBL/GenBank/DDBJ databases">
        <authorList>
            <person name="Dittberner H."/>
        </authorList>
    </citation>
    <scope>NUCLEOTIDE SEQUENCE [LARGE SCALE GENOMIC DNA]</scope>
</reference>
<evidence type="ECO:0000313" key="4">
    <source>
        <dbReference type="Proteomes" id="UP000489600"/>
    </source>
</evidence>
<name>A0A565CT66_9BRAS</name>
<dbReference type="SMART" id="SM00355">
    <property type="entry name" value="ZnF_C2H2"/>
    <property type="match status" value="1"/>
</dbReference>
<protein>
    <recommendedName>
        <fullName evidence="2">C2H2-type domain-containing protein</fullName>
    </recommendedName>
</protein>
<feature type="domain" description="C2H2-type" evidence="2">
    <location>
        <begin position="236"/>
        <end position="264"/>
    </location>
</feature>
<keyword evidence="1" id="KW-0479">Metal-binding</keyword>
<dbReference type="AlphaFoldDB" id="A0A565CT66"/>
<dbReference type="InterPro" id="IPR013087">
    <property type="entry name" value="Znf_C2H2_type"/>
</dbReference>
<keyword evidence="1" id="KW-0862">Zinc</keyword>